<dbReference type="OrthoDB" id="159395at2759"/>
<evidence type="ECO:0000313" key="4">
    <source>
        <dbReference type="Proteomes" id="UP000838756"/>
    </source>
</evidence>
<evidence type="ECO:0000256" key="1">
    <source>
        <dbReference type="ARBA" id="ARBA00022801"/>
    </source>
</evidence>
<feature type="non-terminal residue" evidence="3">
    <location>
        <position position="1"/>
    </location>
</feature>
<protein>
    <submittedName>
        <fullName evidence="3">Jg21792 protein</fullName>
    </submittedName>
</protein>
<dbReference type="GO" id="GO:0016316">
    <property type="term" value="F:phosphatidylinositol-3,4-bisphosphate 4-phosphatase activity"/>
    <property type="evidence" value="ECO:0007669"/>
    <property type="project" value="InterPro"/>
</dbReference>
<dbReference type="Proteomes" id="UP000838756">
    <property type="component" value="Unassembled WGS sequence"/>
</dbReference>
<proteinExistence type="predicted"/>
<dbReference type="PANTHER" id="PTHR12187">
    <property type="entry name" value="AGAP000124-PA"/>
    <property type="match status" value="1"/>
</dbReference>
<dbReference type="GO" id="GO:0005737">
    <property type="term" value="C:cytoplasm"/>
    <property type="evidence" value="ECO:0007669"/>
    <property type="project" value="TreeGrafter"/>
</dbReference>
<sequence length="247" mass="27422">MSSMEQDFRKSAALRNDSASLPTIGQIDSITRENNLAFLKSIGTDVDAAMSLALEGVMKYVDNNKDLTDDDLEYLKNVTEGFKVSAELLVRWLRVSHAALRLRCESTSWAWENAALQTRRYMCFSQALATLTAGLLCWFCSVSCDTVVKVLRSELGPLCGFEGLLSLYSTEKAMWGDMVVAVEDLQTVVFTLTKIGHSNMAIPQVSGTRDALTVYIPVSDSLYSKFINKEHLSFTITPVFFNVGINE</sequence>
<dbReference type="PANTHER" id="PTHR12187:SF11">
    <property type="entry name" value="PHOSPHATIDYLINOSITOL-3,4-BISPHOSPHATE 4-PHOSPHATASE"/>
    <property type="match status" value="1"/>
</dbReference>
<evidence type="ECO:0000256" key="2">
    <source>
        <dbReference type="ARBA" id="ARBA00023098"/>
    </source>
</evidence>
<organism evidence="3 4">
    <name type="scientific">Pararge aegeria aegeria</name>
    <dbReference type="NCBI Taxonomy" id="348720"/>
    <lineage>
        <taxon>Eukaryota</taxon>
        <taxon>Metazoa</taxon>
        <taxon>Ecdysozoa</taxon>
        <taxon>Arthropoda</taxon>
        <taxon>Hexapoda</taxon>
        <taxon>Insecta</taxon>
        <taxon>Pterygota</taxon>
        <taxon>Neoptera</taxon>
        <taxon>Endopterygota</taxon>
        <taxon>Lepidoptera</taxon>
        <taxon>Glossata</taxon>
        <taxon>Ditrysia</taxon>
        <taxon>Papilionoidea</taxon>
        <taxon>Nymphalidae</taxon>
        <taxon>Satyrinae</taxon>
        <taxon>Satyrini</taxon>
        <taxon>Parargina</taxon>
        <taxon>Pararge</taxon>
    </lineage>
</organism>
<dbReference type="AlphaFoldDB" id="A0A8S4QWJ8"/>
<evidence type="ECO:0000313" key="3">
    <source>
        <dbReference type="EMBL" id="CAH2223863.1"/>
    </source>
</evidence>
<keyword evidence="2" id="KW-0443">Lipid metabolism</keyword>
<comment type="caution">
    <text evidence="3">The sequence shown here is derived from an EMBL/GenBank/DDBJ whole genome shotgun (WGS) entry which is preliminary data.</text>
</comment>
<reference evidence="3" key="1">
    <citation type="submission" date="2022-03" db="EMBL/GenBank/DDBJ databases">
        <authorList>
            <person name="Lindestad O."/>
        </authorList>
    </citation>
    <scope>NUCLEOTIDE SEQUENCE</scope>
</reference>
<name>A0A8S4QWJ8_9NEOP</name>
<keyword evidence="4" id="KW-1185">Reference proteome</keyword>
<dbReference type="EMBL" id="CAKXAJ010020630">
    <property type="protein sequence ID" value="CAH2223863.1"/>
    <property type="molecule type" value="Genomic_DNA"/>
</dbReference>
<accession>A0A8S4QWJ8</accession>
<dbReference type="InterPro" id="IPR039034">
    <property type="entry name" value="INPP4"/>
</dbReference>
<keyword evidence="1" id="KW-0378">Hydrolase</keyword>
<gene>
    <name evidence="3" type="primary">jg21792</name>
    <name evidence="3" type="ORF">PAEG_LOCUS6835</name>
</gene>